<dbReference type="EMBL" id="FOGJ01000028">
    <property type="protein sequence ID" value="SES30326.1"/>
    <property type="molecule type" value="Genomic_DNA"/>
</dbReference>
<dbReference type="eggNOG" id="COG0618">
    <property type="taxonomic scope" value="Bacteria"/>
</dbReference>
<dbReference type="Proteomes" id="UP000182584">
    <property type="component" value="Unassembled WGS sequence"/>
</dbReference>
<dbReference type="InterPro" id="IPR003156">
    <property type="entry name" value="DHHA1_dom"/>
</dbReference>
<dbReference type="OrthoDB" id="9803668at2"/>
<dbReference type="InterPro" id="IPR038763">
    <property type="entry name" value="DHH_sf"/>
</dbReference>
<sequence>MRIEEVIGSAKTIGITGHVRPDGDCVGSCIGMYLYLKKVYPAARIDVFLQEIPEVYSFLTGTSDVNTSFETDVDSYDAFIVLDTGKGRTDGAEAFFDKAKIKINIDHHISNKEGTGDINYIYPEASSVCELCYEVMDPEVIDVDIAKALYTGMVTDTGVFKYSDTSQKTMEIAGKLITYGFEFDKLIDHVFFEKTYTQMQLLGRALLDSKLMLDGRLIVSSTDLKTLNEYNAKGSDLEGIVSQLKLTVGVGCSLYAHQLSENEYKLSLRSDGSVNVAKVAESFGGGGHDRAAGITMQGDLEDIFARVISKIEELMQ</sequence>
<dbReference type="Gene3D" id="3.10.310.30">
    <property type="match status" value="1"/>
</dbReference>
<dbReference type="Pfam" id="PF02272">
    <property type="entry name" value="DHHA1"/>
    <property type="match status" value="1"/>
</dbReference>
<organism evidence="3 4">
    <name type="scientific">Butyrivibrio fibrisolvens</name>
    <dbReference type="NCBI Taxonomy" id="831"/>
    <lineage>
        <taxon>Bacteria</taxon>
        <taxon>Bacillati</taxon>
        <taxon>Bacillota</taxon>
        <taxon>Clostridia</taxon>
        <taxon>Lachnospirales</taxon>
        <taxon>Lachnospiraceae</taxon>
        <taxon>Butyrivibrio</taxon>
    </lineage>
</organism>
<reference evidence="3 4" key="1">
    <citation type="submission" date="2016-10" db="EMBL/GenBank/DDBJ databases">
        <authorList>
            <person name="de Groot N.N."/>
        </authorList>
    </citation>
    <scope>NUCLEOTIDE SEQUENCE [LARGE SCALE GENOMIC DNA]</scope>
    <source>
        <strain evidence="3 4">AR40</strain>
    </source>
</reference>
<dbReference type="PANTHER" id="PTHR47618">
    <property type="entry name" value="BIFUNCTIONAL OLIGORIBONUCLEASE AND PAP PHOSPHATASE NRNA"/>
    <property type="match status" value="1"/>
</dbReference>
<dbReference type="SUPFAM" id="SSF64182">
    <property type="entry name" value="DHH phosphoesterases"/>
    <property type="match status" value="1"/>
</dbReference>
<dbReference type="InterPro" id="IPR051319">
    <property type="entry name" value="Oligoribo/pAp-PDE_c-di-AMP_PDE"/>
</dbReference>
<feature type="domain" description="DDH" evidence="1">
    <location>
        <begin position="13"/>
        <end position="153"/>
    </location>
</feature>
<feature type="domain" description="DHHA1" evidence="2">
    <location>
        <begin position="229"/>
        <end position="312"/>
    </location>
</feature>
<dbReference type="GO" id="GO:0003676">
    <property type="term" value="F:nucleic acid binding"/>
    <property type="evidence" value="ECO:0007669"/>
    <property type="project" value="InterPro"/>
</dbReference>
<evidence type="ECO:0000313" key="4">
    <source>
        <dbReference type="Proteomes" id="UP000182584"/>
    </source>
</evidence>
<evidence type="ECO:0000313" key="3">
    <source>
        <dbReference type="EMBL" id="SES30326.1"/>
    </source>
</evidence>
<dbReference type="Pfam" id="PF01368">
    <property type="entry name" value="DHH"/>
    <property type="match status" value="1"/>
</dbReference>
<protein>
    <submittedName>
        <fullName evidence="3">Phosphoesterase RecJ domain-containing protein</fullName>
    </submittedName>
</protein>
<dbReference type="RefSeq" id="WP_074758210.1">
    <property type="nucleotide sequence ID" value="NZ_FOGJ01000028.1"/>
</dbReference>
<dbReference type="InterPro" id="IPR001667">
    <property type="entry name" value="DDH_dom"/>
</dbReference>
<name>A0A1H9W8P0_BUTFI</name>
<dbReference type="Gene3D" id="3.90.1640.10">
    <property type="entry name" value="inorganic pyrophosphatase (n-terminal core)"/>
    <property type="match status" value="1"/>
</dbReference>
<accession>A0A1H9W8P0</accession>
<dbReference type="PANTHER" id="PTHR47618:SF1">
    <property type="entry name" value="BIFUNCTIONAL OLIGORIBONUCLEASE AND PAP PHOSPHATASE NRNA"/>
    <property type="match status" value="1"/>
</dbReference>
<evidence type="ECO:0000259" key="2">
    <source>
        <dbReference type="Pfam" id="PF02272"/>
    </source>
</evidence>
<evidence type="ECO:0000259" key="1">
    <source>
        <dbReference type="Pfam" id="PF01368"/>
    </source>
</evidence>
<proteinExistence type="predicted"/>
<gene>
    <name evidence="3" type="ORF">SAMN04487884_12826</name>
</gene>
<dbReference type="AlphaFoldDB" id="A0A1H9W8P0"/>